<keyword evidence="1" id="KW-0479">Metal-binding</keyword>
<dbReference type="KEGG" id="meg:DKB62_04975"/>
<dbReference type="SUPFAM" id="SSF51182">
    <property type="entry name" value="RmlC-like cupins"/>
    <property type="match status" value="1"/>
</dbReference>
<dbReference type="RefSeq" id="WP_087478211.1">
    <property type="nucleotide sequence ID" value="NZ_CALYAU010000023.1"/>
</dbReference>
<dbReference type="AlphaFoldDB" id="A0A346AYM5"/>
<dbReference type="InterPro" id="IPR014710">
    <property type="entry name" value="RmlC-like_jellyroll"/>
</dbReference>
<dbReference type="OrthoDB" id="9797047at2"/>
<dbReference type="PANTHER" id="PTHR35848:SF6">
    <property type="entry name" value="CUPIN TYPE-2 DOMAIN-CONTAINING PROTEIN"/>
    <property type="match status" value="1"/>
</dbReference>
<gene>
    <name evidence="3" type="ORF">DKB62_04975</name>
</gene>
<keyword evidence="4" id="KW-1185">Reference proteome</keyword>
<accession>A0A346AYM5</accession>
<evidence type="ECO:0000313" key="3">
    <source>
        <dbReference type="EMBL" id="AXL20968.1"/>
    </source>
</evidence>
<sequence length="108" mass="11657">MNTEIIEHASGGKGHLVKEHLLSAEQLLGKNDMFARVTLEPGCSLGYHVHHGNAEAYYILSGEGEYDDNGTVRTVKAGDVTYTSDGMGHSIENKGGENLVFIALIIKN</sequence>
<dbReference type="InterPro" id="IPR051610">
    <property type="entry name" value="GPI/OXD"/>
</dbReference>
<dbReference type="Gene3D" id="2.60.120.10">
    <property type="entry name" value="Jelly Rolls"/>
    <property type="match status" value="1"/>
</dbReference>
<dbReference type="CDD" id="cd02221">
    <property type="entry name" value="cupin_TM1287-like"/>
    <property type="match status" value="1"/>
</dbReference>
<dbReference type="GO" id="GO:0046872">
    <property type="term" value="F:metal ion binding"/>
    <property type="evidence" value="ECO:0007669"/>
    <property type="project" value="UniProtKB-KW"/>
</dbReference>
<dbReference type="InterPro" id="IPR011051">
    <property type="entry name" value="RmlC_Cupin_sf"/>
</dbReference>
<feature type="domain" description="Cupin type-2" evidence="2">
    <location>
        <begin position="36"/>
        <end position="103"/>
    </location>
</feature>
<dbReference type="InterPro" id="IPR013096">
    <property type="entry name" value="Cupin_2"/>
</dbReference>
<dbReference type="PANTHER" id="PTHR35848">
    <property type="entry name" value="OXALATE-BINDING PROTEIN"/>
    <property type="match status" value="1"/>
</dbReference>
<evidence type="ECO:0000259" key="2">
    <source>
        <dbReference type="Pfam" id="PF07883"/>
    </source>
</evidence>
<name>A0A346AYM5_9FIRM</name>
<protein>
    <submittedName>
        <fullName evidence="3">Cupin domain-containing protein</fullName>
    </submittedName>
</protein>
<evidence type="ECO:0000256" key="1">
    <source>
        <dbReference type="ARBA" id="ARBA00022723"/>
    </source>
</evidence>
<reference evidence="3 4" key="1">
    <citation type="submission" date="2018-05" db="EMBL/GenBank/DDBJ databases">
        <title>Complete genome sequence of Megasphaera sp. AJH120T, isolated from the ceca of a chicken.</title>
        <authorList>
            <person name="Maki J."/>
            <person name="Looft T."/>
        </authorList>
    </citation>
    <scope>NUCLEOTIDE SEQUENCE [LARGE SCALE GENOMIC DNA]</scope>
    <source>
        <strain evidence="3 4">AJH120</strain>
    </source>
</reference>
<organism evidence="3 4">
    <name type="scientific">Megasphaera stantonii</name>
    <dbReference type="NCBI Taxonomy" id="2144175"/>
    <lineage>
        <taxon>Bacteria</taxon>
        <taxon>Bacillati</taxon>
        <taxon>Bacillota</taxon>
        <taxon>Negativicutes</taxon>
        <taxon>Veillonellales</taxon>
        <taxon>Veillonellaceae</taxon>
        <taxon>Megasphaera</taxon>
    </lineage>
</organism>
<dbReference type="Proteomes" id="UP000254337">
    <property type="component" value="Chromosome"/>
</dbReference>
<dbReference type="Pfam" id="PF07883">
    <property type="entry name" value="Cupin_2"/>
    <property type="match status" value="1"/>
</dbReference>
<proteinExistence type="predicted"/>
<evidence type="ECO:0000313" key="4">
    <source>
        <dbReference type="Proteomes" id="UP000254337"/>
    </source>
</evidence>
<dbReference type="EMBL" id="CP029462">
    <property type="protein sequence ID" value="AXL20968.1"/>
    <property type="molecule type" value="Genomic_DNA"/>
</dbReference>